<name>A0A154VS26_9PROT</name>
<comment type="caution">
    <text evidence="1">The sequence shown here is derived from an EMBL/GenBank/DDBJ whole genome shotgun (WGS) entry which is preliminary data.</text>
</comment>
<proteinExistence type="predicted"/>
<keyword evidence="2" id="KW-1185">Reference proteome</keyword>
<gene>
    <name evidence="1" type="ORF">AUP43_03135</name>
</gene>
<dbReference type="RefSeq" id="WP_067558682.1">
    <property type="nucleotide sequence ID" value="NZ_LPXN01000138.1"/>
</dbReference>
<reference evidence="1 2" key="1">
    <citation type="submission" date="2015-12" db="EMBL/GenBank/DDBJ databases">
        <title>Genome sequence of Oceanibaculum pacificum MCCC 1A02656.</title>
        <authorList>
            <person name="Lu L."/>
            <person name="Lai Q."/>
            <person name="Shao Z."/>
            <person name="Qian P."/>
        </authorList>
    </citation>
    <scope>NUCLEOTIDE SEQUENCE [LARGE SCALE GENOMIC DNA]</scope>
    <source>
        <strain evidence="1 2">MCCC 1A02656</strain>
    </source>
</reference>
<accession>A0A154VS26</accession>
<dbReference type="STRING" id="580166.AUP43_03135"/>
<sequence length="94" mass="10505">MKISESRVETQNAGRYLAQLCKHFAHKLPVELDDTVGSIAFSIGICRLEAQPAALLMRCESPDAAALDQLQTVIADHVARFGWREAPEIVWRSR</sequence>
<dbReference type="InterPro" id="IPR014543">
    <property type="entry name" value="UCP028291"/>
</dbReference>
<dbReference type="EMBL" id="LPXN01000138">
    <property type="protein sequence ID" value="KZD04113.1"/>
    <property type="molecule type" value="Genomic_DNA"/>
</dbReference>
<evidence type="ECO:0000313" key="2">
    <source>
        <dbReference type="Proteomes" id="UP000076400"/>
    </source>
</evidence>
<protein>
    <submittedName>
        <fullName evidence="1">2,4-dihydroxyhept-2-ene-1,7-dioic acid aldolase</fullName>
    </submittedName>
</protein>
<evidence type="ECO:0000313" key="1">
    <source>
        <dbReference type="EMBL" id="KZD04113.1"/>
    </source>
</evidence>
<dbReference type="OrthoDB" id="9806511at2"/>
<dbReference type="Pfam" id="PF09981">
    <property type="entry name" value="DUF2218"/>
    <property type="match status" value="1"/>
</dbReference>
<dbReference type="AlphaFoldDB" id="A0A154VS26"/>
<dbReference type="PIRSF" id="PIRSF028291">
    <property type="entry name" value="UCP028291"/>
    <property type="match status" value="1"/>
</dbReference>
<dbReference type="Proteomes" id="UP000076400">
    <property type="component" value="Unassembled WGS sequence"/>
</dbReference>
<dbReference type="Gene3D" id="3.30.310.50">
    <property type="entry name" value="Alpha-D-phosphohexomutase, C-terminal domain"/>
    <property type="match status" value="1"/>
</dbReference>
<organism evidence="1 2">
    <name type="scientific">Oceanibaculum pacificum</name>
    <dbReference type="NCBI Taxonomy" id="580166"/>
    <lineage>
        <taxon>Bacteria</taxon>
        <taxon>Pseudomonadati</taxon>
        <taxon>Pseudomonadota</taxon>
        <taxon>Alphaproteobacteria</taxon>
        <taxon>Rhodospirillales</taxon>
        <taxon>Oceanibaculaceae</taxon>
        <taxon>Oceanibaculum</taxon>
    </lineage>
</organism>